<organism evidence="2 3">
    <name type="scientific">Tieghemostelium lacteum</name>
    <name type="common">Slime mold</name>
    <name type="synonym">Dictyostelium lacteum</name>
    <dbReference type="NCBI Taxonomy" id="361077"/>
    <lineage>
        <taxon>Eukaryota</taxon>
        <taxon>Amoebozoa</taxon>
        <taxon>Evosea</taxon>
        <taxon>Eumycetozoa</taxon>
        <taxon>Dictyostelia</taxon>
        <taxon>Dictyosteliales</taxon>
        <taxon>Raperosteliaceae</taxon>
        <taxon>Tieghemostelium</taxon>
    </lineage>
</organism>
<comment type="caution">
    <text evidence="2">The sequence shown here is derived from an EMBL/GenBank/DDBJ whole genome shotgun (WGS) entry which is preliminary data.</text>
</comment>
<sequence>MNELLSKTITASSKKKKLGKYDRGVDSASYPPIHFKKEKPSVLDNDSESMIDQQLKNAGIHYNFPSDNNNNNNETTTTTTNSQNIPQNPTKKLVNPPSGFTDGGLNHEILMMGNKIVRISTDLQREKNKEKRKQLEEKRQDLIDRKKD</sequence>
<keyword evidence="3" id="KW-1185">Reference proteome</keyword>
<evidence type="ECO:0000256" key="1">
    <source>
        <dbReference type="SAM" id="MobiDB-lite"/>
    </source>
</evidence>
<dbReference type="EMBL" id="LODT01000028">
    <property type="protein sequence ID" value="KYQ93525.1"/>
    <property type="molecule type" value="Genomic_DNA"/>
</dbReference>
<accession>A0A151ZHY5</accession>
<dbReference type="AlphaFoldDB" id="A0A151ZHY5"/>
<reference evidence="2 3" key="1">
    <citation type="submission" date="2015-12" db="EMBL/GenBank/DDBJ databases">
        <title>Dictyostelia acquired genes for synthesis and detection of signals that induce cell-type specialization by lateral gene transfer from prokaryotes.</title>
        <authorList>
            <person name="Gloeckner G."/>
            <person name="Schaap P."/>
        </authorList>
    </citation>
    <scope>NUCLEOTIDE SEQUENCE [LARGE SCALE GENOMIC DNA]</scope>
    <source>
        <strain evidence="2 3">TK</strain>
    </source>
</reference>
<feature type="region of interest" description="Disordered" evidence="1">
    <location>
        <begin position="121"/>
        <end position="148"/>
    </location>
</feature>
<feature type="region of interest" description="Disordered" evidence="1">
    <location>
        <begin position="1"/>
        <end position="31"/>
    </location>
</feature>
<dbReference type="InParanoid" id="A0A151ZHY5"/>
<proteinExistence type="predicted"/>
<evidence type="ECO:0000313" key="3">
    <source>
        <dbReference type="Proteomes" id="UP000076078"/>
    </source>
</evidence>
<feature type="region of interest" description="Disordered" evidence="1">
    <location>
        <begin position="60"/>
        <end position="105"/>
    </location>
</feature>
<dbReference type="Proteomes" id="UP000076078">
    <property type="component" value="Unassembled WGS sequence"/>
</dbReference>
<protein>
    <submittedName>
        <fullName evidence="2">Uncharacterized protein</fullName>
    </submittedName>
</protein>
<feature type="compositionally biased region" description="Low complexity" evidence="1">
    <location>
        <begin position="1"/>
        <end position="12"/>
    </location>
</feature>
<feature type="compositionally biased region" description="Low complexity" evidence="1">
    <location>
        <begin position="68"/>
        <end position="81"/>
    </location>
</feature>
<gene>
    <name evidence="2" type="ORF">DLAC_06229</name>
</gene>
<feature type="compositionally biased region" description="Basic and acidic residues" evidence="1">
    <location>
        <begin position="123"/>
        <end position="148"/>
    </location>
</feature>
<evidence type="ECO:0000313" key="2">
    <source>
        <dbReference type="EMBL" id="KYQ93525.1"/>
    </source>
</evidence>
<name>A0A151ZHY5_TIELA</name>